<keyword evidence="1" id="KW-0472">Membrane</keyword>
<dbReference type="eggNOG" id="COG5341">
    <property type="taxonomic scope" value="Bacteria"/>
</dbReference>
<evidence type="ECO:0000313" key="3">
    <source>
        <dbReference type="Proteomes" id="UP000028542"/>
    </source>
</evidence>
<dbReference type="Gene3D" id="2.60.320.10">
    <property type="entry name" value="N-utilization substance G protein NusG, insert domain"/>
    <property type="match status" value="1"/>
</dbReference>
<dbReference type="Pfam" id="PF07009">
    <property type="entry name" value="NusG_II"/>
    <property type="match status" value="1"/>
</dbReference>
<dbReference type="STRING" id="318464.IO99_16310"/>
<keyword evidence="1" id="KW-1133">Transmembrane helix</keyword>
<name>A0A084J889_9CLOT</name>
<proteinExistence type="predicted"/>
<dbReference type="AlphaFoldDB" id="A0A084J889"/>
<sequence length="130" mass="14642">MKLIKKMDIVIIVVLLIVSFIPYIMLKNYQSNYKGINYAVISIDGKETKRVELTKGLDEEFTIKSSYGFNRVVIHDMKIGIVDADCKDEICVNEGFIGAVGERIVCLPNRLIIEIVGEQKSSEGEDVISR</sequence>
<protein>
    <submittedName>
        <fullName evidence="2">Uncharacterized protein</fullName>
    </submittedName>
</protein>
<gene>
    <name evidence="2" type="ORF">IO99_16310</name>
</gene>
<dbReference type="CDD" id="cd09911">
    <property type="entry name" value="Lin0431_like"/>
    <property type="match status" value="1"/>
</dbReference>
<keyword evidence="3" id="KW-1185">Reference proteome</keyword>
<feature type="transmembrane region" description="Helical" evidence="1">
    <location>
        <begin position="7"/>
        <end position="26"/>
    </location>
</feature>
<dbReference type="EMBL" id="JPMD01000041">
    <property type="protein sequence ID" value="KEZ85173.1"/>
    <property type="molecule type" value="Genomic_DNA"/>
</dbReference>
<dbReference type="Proteomes" id="UP000028542">
    <property type="component" value="Unassembled WGS sequence"/>
</dbReference>
<dbReference type="InterPro" id="IPR038690">
    <property type="entry name" value="NusG_2_sf"/>
</dbReference>
<comment type="caution">
    <text evidence="2">The sequence shown here is derived from an EMBL/GenBank/DDBJ whole genome shotgun (WGS) entry which is preliminary data.</text>
</comment>
<evidence type="ECO:0000313" key="2">
    <source>
        <dbReference type="EMBL" id="KEZ85173.1"/>
    </source>
</evidence>
<organism evidence="2 3">
    <name type="scientific">Clostridium sulfidigenes</name>
    <dbReference type="NCBI Taxonomy" id="318464"/>
    <lineage>
        <taxon>Bacteria</taxon>
        <taxon>Bacillati</taxon>
        <taxon>Bacillota</taxon>
        <taxon>Clostridia</taxon>
        <taxon>Eubacteriales</taxon>
        <taxon>Clostridiaceae</taxon>
        <taxon>Clostridium</taxon>
    </lineage>
</organism>
<accession>A0A084J889</accession>
<evidence type="ECO:0000256" key="1">
    <source>
        <dbReference type="SAM" id="Phobius"/>
    </source>
</evidence>
<dbReference type="RefSeq" id="WP_035135092.1">
    <property type="nucleotide sequence ID" value="NZ_JPMD01000041.1"/>
</dbReference>
<keyword evidence="1" id="KW-0812">Transmembrane</keyword>
<reference evidence="2 3" key="1">
    <citation type="submission" date="2014-07" db="EMBL/GenBank/DDBJ databases">
        <title>Draft genome of Clostridium sulfidigenes 113A isolated from sediments associated with methane hydrate from Krishna Godavari basin.</title>
        <authorList>
            <person name="Honkalas V.S."/>
            <person name="Dabir A.P."/>
            <person name="Arora P."/>
            <person name="Dhakephalkar P.K."/>
        </authorList>
    </citation>
    <scope>NUCLEOTIDE SEQUENCE [LARGE SCALE GENOMIC DNA]</scope>
    <source>
        <strain evidence="2 3">113A</strain>
    </source>
</reference>